<gene>
    <name evidence="2" type="ORF">EOD39_0123</name>
</gene>
<dbReference type="AlphaFoldDB" id="A0A444UQK6"/>
<dbReference type="SUPFAM" id="SSF53448">
    <property type="entry name" value="Nucleotide-diphospho-sugar transferases"/>
    <property type="match status" value="1"/>
</dbReference>
<reference evidence="2 3" key="1">
    <citation type="submission" date="2019-01" db="EMBL/GenBank/DDBJ databases">
        <title>Draft Genome and Complete Hox-Cluster Characterization of the Sterlet Sturgeon (Acipenser ruthenus).</title>
        <authorList>
            <person name="Wei Q."/>
        </authorList>
    </citation>
    <scope>NUCLEOTIDE SEQUENCE [LARGE SCALE GENOMIC DNA]</scope>
    <source>
        <strain evidence="2">WHYD16114868_AA</strain>
        <tissue evidence="2">Blood</tissue>
    </source>
</reference>
<keyword evidence="3" id="KW-1185">Reference proteome</keyword>
<keyword evidence="2" id="KW-0808">Transferase</keyword>
<organism evidence="2 3">
    <name type="scientific">Acipenser ruthenus</name>
    <name type="common">Sterlet sturgeon</name>
    <dbReference type="NCBI Taxonomy" id="7906"/>
    <lineage>
        <taxon>Eukaryota</taxon>
        <taxon>Metazoa</taxon>
        <taxon>Chordata</taxon>
        <taxon>Craniata</taxon>
        <taxon>Vertebrata</taxon>
        <taxon>Euteleostomi</taxon>
        <taxon>Actinopterygii</taxon>
        <taxon>Chondrostei</taxon>
        <taxon>Acipenseriformes</taxon>
        <taxon>Acipenseridae</taxon>
        <taxon>Acipenser</taxon>
    </lineage>
</organism>
<dbReference type="EMBL" id="SCEB01214069">
    <property type="protein sequence ID" value="RXM37449.1"/>
    <property type="molecule type" value="Genomic_DNA"/>
</dbReference>
<accession>A0A444UQK6</accession>
<keyword evidence="1" id="KW-0732">Signal</keyword>
<evidence type="ECO:0000313" key="3">
    <source>
        <dbReference type="Proteomes" id="UP000289886"/>
    </source>
</evidence>
<evidence type="ECO:0000256" key="1">
    <source>
        <dbReference type="SAM" id="SignalP"/>
    </source>
</evidence>
<protein>
    <submittedName>
        <fullName evidence="2">UDP-GlcNAc:betaGal beta-1,3-N-acetylglucosaminyltransferase-like protein 1</fullName>
    </submittedName>
</protein>
<dbReference type="PANTHER" id="PTHR22916:SF3">
    <property type="entry name" value="UDP-GLCNAC:BETAGAL BETA-1,3-N-ACETYLGLUCOSAMINYLTRANSFERASE-LIKE PROTEIN 1"/>
    <property type="match status" value="1"/>
</dbReference>
<sequence>MQALCSASLCMCVWMVVQLQSAREEAELIIKNTFWHHRDSKLETECCRRSLVFLNHHQRCVKGHKIIGCQVRREPEGSTERYTRWMNGLTQSQLLTQVFTSHGPTVIMPSWYCARDWFDQIGRFNEGGKGVPEDLLLFYESLCKGGGVSHVDEGLLMYRYHSQAATHSVLEPASDSRISCADNVITLEPDCSPLSRDTIWYHRVTFLEERDVAFCDVDENKINKRLLHARGVKVLESTHDSLQIGLRNAGQQTNTKRTARLESLFLLDMTGGGLEECPCSLNLKEGQEYFNFN</sequence>
<comment type="caution">
    <text evidence="2">The sequence shown here is derived from an EMBL/GenBank/DDBJ whole genome shotgun (WGS) entry which is preliminary data.</text>
</comment>
<name>A0A444UQK6_ACIRT</name>
<evidence type="ECO:0000313" key="2">
    <source>
        <dbReference type="EMBL" id="RXM37449.1"/>
    </source>
</evidence>
<dbReference type="GO" id="GO:0016757">
    <property type="term" value="F:glycosyltransferase activity"/>
    <property type="evidence" value="ECO:0007669"/>
    <property type="project" value="UniProtKB-KW"/>
</dbReference>
<dbReference type="InterPro" id="IPR029044">
    <property type="entry name" value="Nucleotide-diphossugar_trans"/>
</dbReference>
<feature type="signal peptide" evidence="1">
    <location>
        <begin position="1"/>
        <end position="19"/>
    </location>
</feature>
<proteinExistence type="predicted"/>
<dbReference type="PANTHER" id="PTHR22916">
    <property type="entry name" value="GLYCOSYLTRANSFERASE"/>
    <property type="match status" value="1"/>
</dbReference>
<feature type="chain" id="PRO_5019489072" evidence="1">
    <location>
        <begin position="20"/>
        <end position="293"/>
    </location>
</feature>
<dbReference type="Proteomes" id="UP000289886">
    <property type="component" value="Unassembled WGS sequence"/>
</dbReference>
<keyword evidence="2" id="KW-0328">Glycosyltransferase</keyword>